<feature type="compositionally biased region" description="Basic residues" evidence="1">
    <location>
        <begin position="1"/>
        <end position="10"/>
    </location>
</feature>
<name>A0AAE0EYC8_9CHLO</name>
<feature type="non-terminal residue" evidence="2">
    <location>
        <position position="1"/>
    </location>
</feature>
<comment type="caution">
    <text evidence="2">The sequence shown here is derived from an EMBL/GenBank/DDBJ whole genome shotgun (WGS) entry which is preliminary data.</text>
</comment>
<reference evidence="2 3" key="1">
    <citation type="journal article" date="2015" name="Genome Biol. Evol.">
        <title>Comparative Genomics of a Bacterivorous Green Alga Reveals Evolutionary Causalities and Consequences of Phago-Mixotrophic Mode of Nutrition.</title>
        <authorList>
            <person name="Burns J.A."/>
            <person name="Paasch A."/>
            <person name="Narechania A."/>
            <person name="Kim E."/>
        </authorList>
    </citation>
    <scope>NUCLEOTIDE SEQUENCE [LARGE SCALE GENOMIC DNA]</scope>
    <source>
        <strain evidence="2 3">PLY_AMNH</strain>
    </source>
</reference>
<keyword evidence="3" id="KW-1185">Reference proteome</keyword>
<evidence type="ECO:0000313" key="2">
    <source>
        <dbReference type="EMBL" id="KAK3245033.1"/>
    </source>
</evidence>
<evidence type="ECO:0000313" key="3">
    <source>
        <dbReference type="Proteomes" id="UP001190700"/>
    </source>
</evidence>
<dbReference type="AlphaFoldDB" id="A0AAE0EYC8"/>
<accession>A0AAE0EYC8</accession>
<dbReference type="EMBL" id="LGRX02031094">
    <property type="protein sequence ID" value="KAK3245033.1"/>
    <property type="molecule type" value="Genomic_DNA"/>
</dbReference>
<feature type="region of interest" description="Disordered" evidence="1">
    <location>
        <begin position="1"/>
        <end position="33"/>
    </location>
</feature>
<gene>
    <name evidence="2" type="ORF">CYMTET_45380</name>
</gene>
<sequence>HSSRSSRSSHKMATVREAEAEGAAEAGADAAGEQVDRDDWMVCPVRWAELDQEFGPFTVDACVAESRANAYCYLSWSKAEDARVQKFDGHNAWGNLPFSIIVAIIKNFLKCKRRQQWGTAACFLVPVWPGNEGWELVRSLPEVFKVVREWAQGTHLFTAPDLRGHGRTAWGPTRWPVVVVRVGPEPVALPDWA</sequence>
<organism evidence="2 3">
    <name type="scientific">Cymbomonas tetramitiformis</name>
    <dbReference type="NCBI Taxonomy" id="36881"/>
    <lineage>
        <taxon>Eukaryota</taxon>
        <taxon>Viridiplantae</taxon>
        <taxon>Chlorophyta</taxon>
        <taxon>Pyramimonadophyceae</taxon>
        <taxon>Pyramimonadales</taxon>
        <taxon>Pyramimonadaceae</taxon>
        <taxon>Cymbomonas</taxon>
    </lineage>
</organism>
<feature type="compositionally biased region" description="Low complexity" evidence="1">
    <location>
        <begin position="21"/>
        <end position="33"/>
    </location>
</feature>
<evidence type="ECO:0000256" key="1">
    <source>
        <dbReference type="SAM" id="MobiDB-lite"/>
    </source>
</evidence>
<protein>
    <submittedName>
        <fullName evidence="2">Uncharacterized protein</fullName>
    </submittedName>
</protein>
<proteinExistence type="predicted"/>
<dbReference type="Proteomes" id="UP001190700">
    <property type="component" value="Unassembled WGS sequence"/>
</dbReference>